<feature type="region of interest" description="Disordered" evidence="1">
    <location>
        <begin position="31"/>
        <end position="60"/>
    </location>
</feature>
<organism evidence="2 3">
    <name type="scientific">Mya arenaria</name>
    <name type="common">Soft-shell clam</name>
    <dbReference type="NCBI Taxonomy" id="6604"/>
    <lineage>
        <taxon>Eukaryota</taxon>
        <taxon>Metazoa</taxon>
        <taxon>Spiralia</taxon>
        <taxon>Lophotrochozoa</taxon>
        <taxon>Mollusca</taxon>
        <taxon>Bivalvia</taxon>
        <taxon>Autobranchia</taxon>
        <taxon>Heteroconchia</taxon>
        <taxon>Euheterodonta</taxon>
        <taxon>Imparidentia</taxon>
        <taxon>Neoheterodontei</taxon>
        <taxon>Myida</taxon>
        <taxon>Myoidea</taxon>
        <taxon>Myidae</taxon>
        <taxon>Mya</taxon>
    </lineage>
</organism>
<accession>A0ABY7G9N0</accession>
<keyword evidence="3" id="KW-1185">Reference proteome</keyword>
<gene>
    <name evidence="2" type="ORF">MAR_033665</name>
</gene>
<sequence length="60" mass="6915">MLNMSKVTARWVPCLLKKKNALNVLQHLCHYPPGSSPRDPEEDIESMILHQDNTPPHRAR</sequence>
<name>A0ABY7G9N0_MYAAR</name>
<evidence type="ECO:0000256" key="1">
    <source>
        <dbReference type="SAM" id="MobiDB-lite"/>
    </source>
</evidence>
<reference evidence="2" key="1">
    <citation type="submission" date="2022-11" db="EMBL/GenBank/DDBJ databases">
        <title>Centuries of genome instability and evolution in soft-shell clam transmissible cancer (bioRxiv).</title>
        <authorList>
            <person name="Hart S.F.M."/>
            <person name="Yonemitsu M.A."/>
            <person name="Giersch R.M."/>
            <person name="Beal B.F."/>
            <person name="Arriagada G."/>
            <person name="Davis B.W."/>
            <person name="Ostrander E.A."/>
            <person name="Goff S.P."/>
            <person name="Metzger M.J."/>
        </authorList>
    </citation>
    <scope>NUCLEOTIDE SEQUENCE</scope>
    <source>
        <strain evidence="2">MELC-2E11</strain>
        <tissue evidence="2">Siphon/mantle</tissue>
    </source>
</reference>
<evidence type="ECO:0000313" key="3">
    <source>
        <dbReference type="Proteomes" id="UP001164746"/>
    </source>
</evidence>
<protein>
    <submittedName>
        <fullName evidence="2">Uncharacterized protein</fullName>
    </submittedName>
</protein>
<evidence type="ECO:0000313" key="2">
    <source>
        <dbReference type="EMBL" id="WAR31123.1"/>
    </source>
</evidence>
<proteinExistence type="predicted"/>
<dbReference type="EMBL" id="CP111028">
    <property type="protein sequence ID" value="WAR31123.1"/>
    <property type="molecule type" value="Genomic_DNA"/>
</dbReference>
<dbReference type="Proteomes" id="UP001164746">
    <property type="component" value="Chromosome 17"/>
</dbReference>